<dbReference type="RefSeq" id="WP_183415727.1">
    <property type="nucleotide sequence ID" value="NZ_JACHXA010000003.1"/>
</dbReference>
<sequence length="430" mass="46982">MPSANHVESYYAASANAFSVQPALQESVNADVCVVGGGFTGLSAALNLAERGFSVVLLEAERIGWGASGRNGGHIGTEYNPGIDRIEQWVGRANAQLLWDLSEEAKDIIRQRVTKHSIDCDLRWGYLHAAEKRRHLADMDETLETWRRYGYRAELKVVRGAEVRAYCNSPAYVGGLVDGGAGWLHPLNYCLGLAATAQAAGVKLFEGTRVTRIEEGSKVTLDTDNGAAVTAPFVVMACNAYLGDLIPKLRRRIMPVGTYIGATRPLPKALAEDCLPTNATVADHNFVLNYFQRSGDDRMLFGGGVSYTTLMPPNLPGVMRRKMVKVFPQLRDETFEYVWGGYVGITVERTPHLGRTGQQKNIYFAQGYSGQGVALTGIAGKVIAEAIAGQAERFDAFGKLPHSLFPGGKWLRAPVLALAMTWYRLRDLLP</sequence>
<keyword evidence="1 3" id="KW-0560">Oxidoreductase</keyword>
<dbReference type="EC" id="1.4.3.-" evidence="3"/>
<keyword evidence="4" id="KW-1185">Reference proteome</keyword>
<accession>A0A839ST58</accession>
<dbReference type="AlphaFoldDB" id="A0A839ST58"/>
<dbReference type="InterPro" id="IPR036188">
    <property type="entry name" value="FAD/NAD-bd_sf"/>
</dbReference>
<proteinExistence type="predicted"/>
<evidence type="ECO:0000313" key="4">
    <source>
        <dbReference type="Proteomes" id="UP000581135"/>
    </source>
</evidence>
<dbReference type="PANTHER" id="PTHR13847:SF281">
    <property type="entry name" value="FAD DEPENDENT OXIDOREDUCTASE DOMAIN-CONTAINING PROTEIN"/>
    <property type="match status" value="1"/>
</dbReference>
<dbReference type="Gene3D" id="3.30.9.10">
    <property type="entry name" value="D-Amino Acid Oxidase, subunit A, domain 2"/>
    <property type="match status" value="1"/>
</dbReference>
<protein>
    <submittedName>
        <fullName evidence="3">Gamma-glutamylputrescine oxidase</fullName>
        <ecNumber evidence="3">1.4.3.-</ecNumber>
    </submittedName>
</protein>
<name>A0A839ST58_9PROT</name>
<dbReference type="EMBL" id="JACHXA010000003">
    <property type="protein sequence ID" value="MBB3064900.1"/>
    <property type="molecule type" value="Genomic_DNA"/>
</dbReference>
<reference evidence="3 4" key="1">
    <citation type="submission" date="2020-08" db="EMBL/GenBank/DDBJ databases">
        <title>Genomic Encyclopedia of Type Strains, Phase III (KMG-III): the genomes of soil and plant-associated and newly described type strains.</title>
        <authorList>
            <person name="Whitman W."/>
        </authorList>
    </citation>
    <scope>NUCLEOTIDE SEQUENCE [LARGE SCALE GENOMIC DNA]</scope>
    <source>
        <strain evidence="3 4">CECT 8803</strain>
    </source>
</reference>
<organism evidence="3 4">
    <name type="scientific">Limibacillus halophilus</name>
    <dbReference type="NCBI Taxonomy" id="1579333"/>
    <lineage>
        <taxon>Bacteria</taxon>
        <taxon>Pseudomonadati</taxon>
        <taxon>Pseudomonadota</taxon>
        <taxon>Alphaproteobacteria</taxon>
        <taxon>Rhodospirillales</taxon>
        <taxon>Rhodovibrionaceae</taxon>
        <taxon>Limibacillus</taxon>
    </lineage>
</organism>
<dbReference type="Proteomes" id="UP000581135">
    <property type="component" value="Unassembled WGS sequence"/>
</dbReference>
<dbReference type="GO" id="GO:0005737">
    <property type="term" value="C:cytoplasm"/>
    <property type="evidence" value="ECO:0007669"/>
    <property type="project" value="TreeGrafter"/>
</dbReference>
<gene>
    <name evidence="3" type="ORF">FHR98_001179</name>
</gene>
<evidence type="ECO:0000256" key="1">
    <source>
        <dbReference type="ARBA" id="ARBA00023002"/>
    </source>
</evidence>
<feature type="domain" description="FAD dependent oxidoreductase" evidence="2">
    <location>
        <begin position="31"/>
        <end position="385"/>
    </location>
</feature>
<dbReference type="Gene3D" id="3.50.50.60">
    <property type="entry name" value="FAD/NAD(P)-binding domain"/>
    <property type="match status" value="1"/>
</dbReference>
<dbReference type="GO" id="GO:0016491">
    <property type="term" value="F:oxidoreductase activity"/>
    <property type="evidence" value="ECO:0007669"/>
    <property type="project" value="UniProtKB-KW"/>
</dbReference>
<dbReference type="InterPro" id="IPR006076">
    <property type="entry name" value="FAD-dep_OxRdtase"/>
</dbReference>
<dbReference type="SUPFAM" id="SSF51905">
    <property type="entry name" value="FAD/NAD(P)-binding domain"/>
    <property type="match status" value="1"/>
</dbReference>
<evidence type="ECO:0000313" key="3">
    <source>
        <dbReference type="EMBL" id="MBB3064900.1"/>
    </source>
</evidence>
<dbReference type="Pfam" id="PF01266">
    <property type="entry name" value="DAO"/>
    <property type="match status" value="1"/>
</dbReference>
<comment type="caution">
    <text evidence="3">The sequence shown here is derived from an EMBL/GenBank/DDBJ whole genome shotgun (WGS) entry which is preliminary data.</text>
</comment>
<evidence type="ECO:0000259" key="2">
    <source>
        <dbReference type="Pfam" id="PF01266"/>
    </source>
</evidence>
<dbReference type="PANTHER" id="PTHR13847">
    <property type="entry name" value="SARCOSINE DEHYDROGENASE-RELATED"/>
    <property type="match status" value="1"/>
</dbReference>